<sequence>MSSSIFYRSENNGGDPSVPDHGQSSLRSNLGEAFDMGPSMFYHEGRGGGEARLSGSGGTGSHGGHEGVRHDYLPMIPYRRLNEWYDFHRVCRAVQGGLSDVRGDVVDVVVLSLSSLVTAFSHWKRIDLVQIGSIHGLKVGARLPLWRLRKSLIEHFGHTSMSAREGVDWLRRTGGVMLRFLAIVVKESTCKQIM</sequence>
<evidence type="ECO:0000313" key="1">
    <source>
        <dbReference type="EMBL" id="KAI0063869.1"/>
    </source>
</evidence>
<proteinExistence type="predicted"/>
<accession>A0ACB8T592</accession>
<gene>
    <name evidence="1" type="ORF">BV25DRAFT_1837415</name>
</gene>
<dbReference type="EMBL" id="MU277201">
    <property type="protein sequence ID" value="KAI0063869.1"/>
    <property type="molecule type" value="Genomic_DNA"/>
</dbReference>
<dbReference type="Proteomes" id="UP000814140">
    <property type="component" value="Unassembled WGS sequence"/>
</dbReference>
<comment type="caution">
    <text evidence="1">The sequence shown here is derived from an EMBL/GenBank/DDBJ whole genome shotgun (WGS) entry which is preliminary data.</text>
</comment>
<keyword evidence="2" id="KW-1185">Reference proteome</keyword>
<organism evidence="1 2">
    <name type="scientific">Artomyces pyxidatus</name>
    <dbReference type="NCBI Taxonomy" id="48021"/>
    <lineage>
        <taxon>Eukaryota</taxon>
        <taxon>Fungi</taxon>
        <taxon>Dikarya</taxon>
        <taxon>Basidiomycota</taxon>
        <taxon>Agaricomycotina</taxon>
        <taxon>Agaricomycetes</taxon>
        <taxon>Russulales</taxon>
        <taxon>Auriscalpiaceae</taxon>
        <taxon>Artomyces</taxon>
    </lineage>
</organism>
<evidence type="ECO:0000313" key="2">
    <source>
        <dbReference type="Proteomes" id="UP000814140"/>
    </source>
</evidence>
<reference evidence="1" key="1">
    <citation type="submission" date="2021-03" db="EMBL/GenBank/DDBJ databases">
        <authorList>
            <consortium name="DOE Joint Genome Institute"/>
            <person name="Ahrendt S."/>
            <person name="Looney B.P."/>
            <person name="Miyauchi S."/>
            <person name="Morin E."/>
            <person name="Drula E."/>
            <person name="Courty P.E."/>
            <person name="Chicoki N."/>
            <person name="Fauchery L."/>
            <person name="Kohler A."/>
            <person name="Kuo A."/>
            <person name="Labutti K."/>
            <person name="Pangilinan J."/>
            <person name="Lipzen A."/>
            <person name="Riley R."/>
            <person name="Andreopoulos W."/>
            <person name="He G."/>
            <person name="Johnson J."/>
            <person name="Barry K.W."/>
            <person name="Grigoriev I.V."/>
            <person name="Nagy L."/>
            <person name="Hibbett D."/>
            <person name="Henrissat B."/>
            <person name="Matheny P.B."/>
            <person name="Labbe J."/>
            <person name="Martin F."/>
        </authorList>
    </citation>
    <scope>NUCLEOTIDE SEQUENCE</scope>
    <source>
        <strain evidence="1">HHB10654</strain>
    </source>
</reference>
<protein>
    <submittedName>
        <fullName evidence="1">Uncharacterized protein</fullName>
    </submittedName>
</protein>
<name>A0ACB8T592_9AGAM</name>
<reference evidence="1" key="2">
    <citation type="journal article" date="2022" name="New Phytol.">
        <title>Evolutionary transition to the ectomycorrhizal habit in the genomes of a hyperdiverse lineage of mushroom-forming fungi.</title>
        <authorList>
            <person name="Looney B."/>
            <person name="Miyauchi S."/>
            <person name="Morin E."/>
            <person name="Drula E."/>
            <person name="Courty P.E."/>
            <person name="Kohler A."/>
            <person name="Kuo A."/>
            <person name="LaButti K."/>
            <person name="Pangilinan J."/>
            <person name="Lipzen A."/>
            <person name="Riley R."/>
            <person name="Andreopoulos W."/>
            <person name="He G."/>
            <person name="Johnson J."/>
            <person name="Nolan M."/>
            <person name="Tritt A."/>
            <person name="Barry K.W."/>
            <person name="Grigoriev I.V."/>
            <person name="Nagy L.G."/>
            <person name="Hibbett D."/>
            <person name="Henrissat B."/>
            <person name="Matheny P.B."/>
            <person name="Labbe J."/>
            <person name="Martin F.M."/>
        </authorList>
    </citation>
    <scope>NUCLEOTIDE SEQUENCE</scope>
    <source>
        <strain evidence="1">HHB10654</strain>
    </source>
</reference>